<dbReference type="InterPro" id="IPR038740">
    <property type="entry name" value="BioF2-like_GNAT_dom"/>
</dbReference>
<dbReference type="InterPro" id="IPR015424">
    <property type="entry name" value="PyrdxlP-dep_Trfase"/>
</dbReference>
<dbReference type="RefSeq" id="WP_044616369.1">
    <property type="nucleotide sequence ID" value="NZ_CP007142.1"/>
</dbReference>
<name>A0A0C5VJS2_9GAMM</name>
<dbReference type="InterPro" id="IPR050087">
    <property type="entry name" value="AON_synthase_class-II"/>
</dbReference>
<evidence type="ECO:0000256" key="2">
    <source>
        <dbReference type="ARBA" id="ARBA00022679"/>
    </source>
</evidence>
<reference evidence="5 6" key="1">
    <citation type="submission" date="2014-01" db="EMBL/GenBank/DDBJ databases">
        <title>Full genme sequencing of cellulolytic bacterium Gynuella sunshinyii YC6258T gen. nov., sp. nov.</title>
        <authorList>
            <person name="Khan H."/>
            <person name="Chung E.J."/>
            <person name="Chung Y.R."/>
        </authorList>
    </citation>
    <scope>NUCLEOTIDE SEQUENCE [LARGE SCALE GENOMIC DNA]</scope>
    <source>
        <strain evidence="5 6">YC6258</strain>
    </source>
</reference>
<dbReference type="Gene3D" id="3.40.630.30">
    <property type="match status" value="1"/>
</dbReference>
<evidence type="ECO:0000259" key="3">
    <source>
        <dbReference type="Pfam" id="PF00155"/>
    </source>
</evidence>
<feature type="domain" description="BioF2-like acetyltransferase" evidence="4">
    <location>
        <begin position="640"/>
        <end position="748"/>
    </location>
</feature>
<gene>
    <name evidence="5" type="ORF">YC6258_01585</name>
</gene>
<evidence type="ECO:0000256" key="1">
    <source>
        <dbReference type="ARBA" id="ARBA00001933"/>
    </source>
</evidence>
<dbReference type="GO" id="GO:0016740">
    <property type="term" value="F:transferase activity"/>
    <property type="evidence" value="ECO:0007669"/>
    <property type="project" value="UniProtKB-KW"/>
</dbReference>
<organism evidence="5 6">
    <name type="scientific">Gynuella sunshinyii YC6258</name>
    <dbReference type="NCBI Taxonomy" id="1445510"/>
    <lineage>
        <taxon>Bacteria</taxon>
        <taxon>Pseudomonadati</taxon>
        <taxon>Pseudomonadota</taxon>
        <taxon>Gammaproteobacteria</taxon>
        <taxon>Oceanospirillales</taxon>
        <taxon>Saccharospirillaceae</taxon>
        <taxon>Gynuella</taxon>
    </lineage>
</organism>
<accession>A0A0C5VJS2</accession>
<dbReference type="InterPro" id="IPR015421">
    <property type="entry name" value="PyrdxlP-dep_Trfase_major"/>
</dbReference>
<dbReference type="Gene3D" id="3.90.1150.10">
    <property type="entry name" value="Aspartate Aminotransferase, domain 1"/>
    <property type="match status" value="1"/>
</dbReference>
<evidence type="ECO:0000259" key="4">
    <source>
        <dbReference type="Pfam" id="PF13480"/>
    </source>
</evidence>
<evidence type="ECO:0000313" key="6">
    <source>
        <dbReference type="Proteomes" id="UP000032266"/>
    </source>
</evidence>
<protein>
    <submittedName>
        <fullName evidence="5">7-keto-8-aminopelargonate synthetase-related enzyme</fullName>
    </submittedName>
</protein>
<dbReference type="OrthoDB" id="9807157at2"/>
<comment type="cofactor">
    <cofactor evidence="1">
        <name>pyridoxal 5'-phosphate</name>
        <dbReference type="ChEBI" id="CHEBI:597326"/>
    </cofactor>
</comment>
<sequence length="784" mass="89039">MAVQQTIDQTDQILTLTDNNLSPENSFRDNPLSSQINSPVQFNRSTYLGLDHDPRILHAMTHLQSNALLREVCEPGSLFGRLFDRPCLLLPTVSLVHIYALPGLACTGDLVVLDHHVNDGIRSASQILNGRGLQVEMIRHHDLEQLEQLIKHHRQSKGRIWYCVDGICPLYGNPAPVDALYQLMDRYPDLYVYADDSYGLSWCGAQGKGSIRGKYPHHRQLILTASLSKGFGCAGGLLVLPDDTIGRDIQLQDDAAVSSISVLAPVVAAISKSVELHLSTELDSLRIALKERVDYCLKLMKTYQLPDLSYPDTPIFHVVTGEINAATELQTQLRDAGFIVDICGYPKVPHGCSGIRFELTNHHSFDDIDSLLHTINQYYPGALAYGKTDSRTIASTCKLPAPSQEHFLAQSECLLRTPLQLQIHTSIDDVINDWERQTSFKGYIGVKNLQLMEQIFAVHNTEHVDHNHWLFKYITIRDEHGDIVLMTLLTVADIKTDMFLQPELSALADRRRYQYPDQFISRAILLGTPMNEGMHLYVNQKHTYHQQALDQFLALAKNLQHKYQADLLILKAFSTDSQLAENIAENGFMTVALPDDHYLDNTLEFGSDAFLRNLKKDYRRHWKNKVLPFINHYTVHDIQTIDEQTLDHFYHMYLNHQQGAAEIATFSLPRELLSESVNQGYWHCQELKYDGISVACMFFFIDKEELFFMVLGTDSNYKKHGVYRACLYYAGLFAQQQGLKRINYGLTASLEKRRIGATARSLVALLRIADNYNIEALQYLSLGR</sequence>
<dbReference type="Pfam" id="PF00155">
    <property type="entry name" value="Aminotran_1_2"/>
    <property type="match status" value="1"/>
</dbReference>
<dbReference type="InterPro" id="IPR015422">
    <property type="entry name" value="PyrdxlP-dep_Trfase_small"/>
</dbReference>
<dbReference type="InterPro" id="IPR016181">
    <property type="entry name" value="Acyl_CoA_acyltransferase"/>
</dbReference>
<keyword evidence="6" id="KW-1185">Reference proteome</keyword>
<evidence type="ECO:0000313" key="5">
    <source>
        <dbReference type="EMBL" id="AJQ93633.1"/>
    </source>
</evidence>
<proteinExistence type="predicted"/>
<feature type="domain" description="Aminotransferase class I/classII large" evidence="3">
    <location>
        <begin position="125"/>
        <end position="372"/>
    </location>
</feature>
<dbReference type="PANTHER" id="PTHR13693">
    <property type="entry name" value="CLASS II AMINOTRANSFERASE/8-AMINO-7-OXONONANOATE SYNTHASE"/>
    <property type="match status" value="1"/>
</dbReference>
<dbReference type="InterPro" id="IPR004839">
    <property type="entry name" value="Aminotransferase_I/II_large"/>
</dbReference>
<dbReference type="KEGG" id="gsn:YC6258_01585"/>
<dbReference type="Pfam" id="PF13480">
    <property type="entry name" value="Acetyltransf_6"/>
    <property type="match status" value="1"/>
</dbReference>
<dbReference type="Proteomes" id="UP000032266">
    <property type="component" value="Chromosome"/>
</dbReference>
<dbReference type="EMBL" id="CP007142">
    <property type="protein sequence ID" value="AJQ93633.1"/>
    <property type="molecule type" value="Genomic_DNA"/>
</dbReference>
<dbReference type="AlphaFoldDB" id="A0A0C5VJS2"/>
<dbReference type="HOGENOM" id="CLU_357438_0_0_6"/>
<keyword evidence="2" id="KW-0808">Transferase</keyword>
<dbReference type="STRING" id="1445510.YC6258_01585"/>
<dbReference type="Gene3D" id="3.40.640.10">
    <property type="entry name" value="Type I PLP-dependent aspartate aminotransferase-like (Major domain)"/>
    <property type="match status" value="1"/>
</dbReference>
<dbReference type="SUPFAM" id="SSF53383">
    <property type="entry name" value="PLP-dependent transferases"/>
    <property type="match status" value="1"/>
</dbReference>
<dbReference type="GO" id="GO:0030170">
    <property type="term" value="F:pyridoxal phosphate binding"/>
    <property type="evidence" value="ECO:0007669"/>
    <property type="project" value="InterPro"/>
</dbReference>
<dbReference type="SUPFAM" id="SSF55729">
    <property type="entry name" value="Acyl-CoA N-acyltransferases (Nat)"/>
    <property type="match status" value="1"/>
</dbReference>